<evidence type="ECO:0000313" key="2">
    <source>
        <dbReference type="Proteomes" id="UP000029278"/>
    </source>
</evidence>
<dbReference type="Proteomes" id="UP000029278">
    <property type="component" value="Unassembled WGS sequence"/>
</dbReference>
<reference evidence="1 2" key="1">
    <citation type="submission" date="2014-04" db="EMBL/GenBank/DDBJ databases">
        <authorList>
            <person name="Bishop-Lilly K.A."/>
            <person name="Broomall S.M."/>
            <person name="Chain P.S."/>
            <person name="Chertkov O."/>
            <person name="Coyne S.R."/>
            <person name="Daligault H.E."/>
            <person name="Davenport K.W."/>
            <person name="Erkkila T."/>
            <person name="Frey K.G."/>
            <person name="Gibbons H.S."/>
            <person name="Gu W."/>
            <person name="Jaissle J."/>
            <person name="Johnson S.L."/>
            <person name="Koroleva G.I."/>
            <person name="Ladner J.T."/>
            <person name="Lo C.-C."/>
            <person name="Minogue T.D."/>
            <person name="Munk C."/>
            <person name="Palacios G.F."/>
            <person name="Redden C.L."/>
            <person name="Rosenzweig C.N."/>
            <person name="Scholz M.B."/>
            <person name="Teshima H."/>
            <person name="Xu Y."/>
        </authorList>
    </citation>
    <scope>NUCLEOTIDE SEQUENCE [LARGE SCALE GENOMIC DNA]</scope>
    <source>
        <strain evidence="1 2">8244</strain>
    </source>
</reference>
<protein>
    <submittedName>
        <fullName evidence="1">Uncharacterized protein</fullName>
    </submittedName>
</protein>
<evidence type="ECO:0000313" key="1">
    <source>
        <dbReference type="EMBL" id="KFM94991.1"/>
    </source>
</evidence>
<keyword evidence="2" id="KW-1185">Reference proteome</keyword>
<comment type="caution">
    <text evidence="1">The sequence shown here is derived from an EMBL/GenBank/DDBJ whole genome shotgun (WGS) entry which is preliminary data.</text>
</comment>
<gene>
    <name evidence="1" type="ORF">DJ90_5841</name>
</gene>
<dbReference type="EMBL" id="JMQA01000044">
    <property type="protein sequence ID" value="KFM94991.1"/>
    <property type="molecule type" value="Genomic_DNA"/>
</dbReference>
<dbReference type="HOGENOM" id="CLU_1747817_0_0_9"/>
<accession>A0A090Y9W8</accession>
<name>A0A090Y9W8_PAEMA</name>
<dbReference type="AlphaFoldDB" id="A0A090Y9W8"/>
<proteinExistence type="predicted"/>
<sequence length="149" mass="16990">MNVHVLRSPRICRVFRLRTLMINYECDFHLPARFVGTVAHSFCQCGYGAMQHREAPAEHSEHLHLVSFSLPNTSPSEPPKASPAWLPVRPSQTLANPAEISTCLKPPLSDSDTFARNEALALNCFCKPHYPRFLSPNMLNYMHLYVIWQ</sequence>
<organism evidence="1 2">
    <name type="scientific">Paenibacillus macerans</name>
    <name type="common">Bacillus macerans</name>
    <dbReference type="NCBI Taxonomy" id="44252"/>
    <lineage>
        <taxon>Bacteria</taxon>
        <taxon>Bacillati</taxon>
        <taxon>Bacillota</taxon>
        <taxon>Bacilli</taxon>
        <taxon>Bacillales</taxon>
        <taxon>Paenibacillaceae</taxon>
        <taxon>Paenibacillus</taxon>
    </lineage>
</organism>